<keyword evidence="5" id="KW-0816">Tricarboxylic acid cycle</keyword>
<dbReference type="SUPFAM" id="SSF51905">
    <property type="entry name" value="FAD/NAD(P)-binding domain"/>
    <property type="match status" value="1"/>
</dbReference>
<dbReference type="InterPro" id="IPR006231">
    <property type="entry name" value="MQO"/>
</dbReference>
<evidence type="ECO:0000313" key="12">
    <source>
        <dbReference type="Proteomes" id="UP001464891"/>
    </source>
</evidence>
<organism evidence="11 12">
    <name type="scientific">Trichocoleus desertorum GB2-A4</name>
    <dbReference type="NCBI Taxonomy" id="2933944"/>
    <lineage>
        <taxon>Bacteria</taxon>
        <taxon>Bacillati</taxon>
        <taxon>Cyanobacteriota</taxon>
        <taxon>Cyanophyceae</taxon>
        <taxon>Leptolyngbyales</taxon>
        <taxon>Trichocoleusaceae</taxon>
        <taxon>Trichocoleus</taxon>
    </lineage>
</organism>
<evidence type="ECO:0000256" key="6">
    <source>
        <dbReference type="ARBA" id="ARBA00022630"/>
    </source>
</evidence>
<comment type="pathway">
    <text evidence="3">Carbohydrate metabolism; tricarboxylic acid cycle; oxaloacetate from (S)-malate (quinone route): step 1/1.</text>
</comment>
<keyword evidence="6" id="KW-0285">Flavoprotein</keyword>
<dbReference type="InterPro" id="IPR036188">
    <property type="entry name" value="FAD/NAD-bd_sf"/>
</dbReference>
<evidence type="ECO:0000256" key="7">
    <source>
        <dbReference type="ARBA" id="ARBA00022827"/>
    </source>
</evidence>
<evidence type="ECO:0000256" key="2">
    <source>
        <dbReference type="ARBA" id="ARBA00001974"/>
    </source>
</evidence>
<accession>A0ABV0JEI6</accession>
<proteinExistence type="predicted"/>
<dbReference type="EMBL" id="JAMPKM010000014">
    <property type="protein sequence ID" value="MEP0819471.1"/>
    <property type="molecule type" value="Genomic_DNA"/>
</dbReference>
<evidence type="ECO:0000256" key="9">
    <source>
        <dbReference type="ARBA" id="ARBA00030660"/>
    </source>
</evidence>
<evidence type="ECO:0000313" key="11">
    <source>
        <dbReference type="EMBL" id="MEP0819471.1"/>
    </source>
</evidence>
<dbReference type="Gene3D" id="3.50.50.60">
    <property type="entry name" value="FAD/NAD(P)-binding domain"/>
    <property type="match status" value="1"/>
</dbReference>
<keyword evidence="12" id="KW-1185">Reference proteome</keyword>
<keyword evidence="7" id="KW-0274">FAD</keyword>
<dbReference type="PANTHER" id="PTHR43104">
    <property type="entry name" value="L-2-HYDROXYGLUTARATE DEHYDROGENASE, MITOCHONDRIAL"/>
    <property type="match status" value="1"/>
</dbReference>
<gene>
    <name evidence="11" type="ORF">NC998_20440</name>
</gene>
<name>A0ABV0JEI6_9CYAN</name>
<dbReference type="PANTHER" id="PTHR43104:SF2">
    <property type="entry name" value="L-2-HYDROXYGLUTARATE DEHYDROGENASE, MITOCHONDRIAL"/>
    <property type="match status" value="1"/>
</dbReference>
<sequence length="449" mass="49429">MVNQVYDVVVIGGGVAGAALLYSLATFTDLKRVALLEKYPSVASVNSKATNNSQTIHCGDIETNYTLEKAIKVQRSAQMLVRYGSQLPPALRDQIIYQFPKMVLGVGSQECEFLRQRYEVFKPHFTGMQLLEKSQIAEIEPNVVQLNGGDRPEELVAIAILGEYTAINYGALAQSFVEQAQAVTNKTVDLKLGYPVQSIQPVGSNYQITTAEGTVTARFVVVSAGGHSLLFAHRMGIGLEYSCLPVAGNFYFTPEILNGKVYTVQNDKLPFAAIHGDPDITVPGKTRFGPTALPLPLLERNNLKTLIDYLEVLKLDGTVASVLGDLLKVKDIRNYIFKNMAFEVPLVNRRLFLQDARKIVPSLQLEDLEFAHGIGGIRPQLIDRTQRKLILGQAEIDPGEGIRFNITPSPGATTCLGNAEQDLLRIQQHLGCNFDRSWFEAESISMAQS</sequence>
<dbReference type="Pfam" id="PF06039">
    <property type="entry name" value="Mqo"/>
    <property type="match status" value="1"/>
</dbReference>
<evidence type="ECO:0000256" key="4">
    <source>
        <dbReference type="ARBA" id="ARBA00013026"/>
    </source>
</evidence>
<reference evidence="11 12" key="1">
    <citation type="submission" date="2022-04" db="EMBL/GenBank/DDBJ databases">
        <title>Positive selection, recombination, and allopatry shape intraspecific diversity of widespread and dominant cyanobacteria.</title>
        <authorList>
            <person name="Wei J."/>
            <person name="Shu W."/>
            <person name="Hu C."/>
        </authorList>
    </citation>
    <scope>NUCLEOTIDE SEQUENCE [LARGE SCALE GENOMIC DNA]</scope>
    <source>
        <strain evidence="11 12">GB2-A4</strain>
    </source>
</reference>
<comment type="caution">
    <text evidence="11">The sequence shown here is derived from an EMBL/GenBank/DDBJ whole genome shotgun (WGS) entry which is preliminary data.</text>
</comment>
<protein>
    <recommendedName>
        <fullName evidence="4">malate dehydrogenase (quinone)</fullName>
        <ecNumber evidence="4">1.1.5.4</ecNumber>
    </recommendedName>
    <alternativeName>
        <fullName evidence="10">MQO</fullName>
    </alternativeName>
    <alternativeName>
        <fullName evidence="9">Malate dehydrogenase [quinone]</fullName>
    </alternativeName>
</protein>
<evidence type="ECO:0000256" key="5">
    <source>
        <dbReference type="ARBA" id="ARBA00022532"/>
    </source>
</evidence>
<dbReference type="Proteomes" id="UP001464891">
    <property type="component" value="Unassembled WGS sequence"/>
</dbReference>
<dbReference type="RefSeq" id="WP_190440246.1">
    <property type="nucleotide sequence ID" value="NZ_JAMPKM010000014.1"/>
</dbReference>
<evidence type="ECO:0000256" key="8">
    <source>
        <dbReference type="ARBA" id="ARBA00023002"/>
    </source>
</evidence>
<evidence type="ECO:0000256" key="3">
    <source>
        <dbReference type="ARBA" id="ARBA00005012"/>
    </source>
</evidence>
<evidence type="ECO:0000256" key="10">
    <source>
        <dbReference type="ARBA" id="ARBA00031550"/>
    </source>
</evidence>
<keyword evidence="8" id="KW-0560">Oxidoreductase</keyword>
<evidence type="ECO:0000256" key="1">
    <source>
        <dbReference type="ARBA" id="ARBA00001139"/>
    </source>
</evidence>
<comment type="cofactor">
    <cofactor evidence="2">
        <name>FAD</name>
        <dbReference type="ChEBI" id="CHEBI:57692"/>
    </cofactor>
</comment>
<dbReference type="Gene3D" id="3.30.9.10">
    <property type="entry name" value="D-Amino Acid Oxidase, subunit A, domain 2"/>
    <property type="match status" value="1"/>
</dbReference>
<comment type="catalytic activity">
    <reaction evidence="1">
        <text>(S)-malate + a quinone = a quinol + oxaloacetate</text>
        <dbReference type="Rhea" id="RHEA:46012"/>
        <dbReference type="ChEBI" id="CHEBI:15589"/>
        <dbReference type="ChEBI" id="CHEBI:16452"/>
        <dbReference type="ChEBI" id="CHEBI:24646"/>
        <dbReference type="ChEBI" id="CHEBI:132124"/>
        <dbReference type="EC" id="1.1.5.4"/>
    </reaction>
</comment>
<dbReference type="EC" id="1.1.5.4" evidence="4"/>